<comment type="caution">
    <text evidence="1">The sequence shown here is derived from an EMBL/GenBank/DDBJ whole genome shotgun (WGS) entry which is preliminary data.</text>
</comment>
<reference evidence="1" key="1">
    <citation type="submission" date="2021-01" db="EMBL/GenBank/DDBJ databases">
        <authorList>
            <person name="Zahm M."/>
            <person name="Roques C."/>
            <person name="Cabau C."/>
            <person name="Klopp C."/>
            <person name="Donnadieu C."/>
            <person name="Jouanno E."/>
            <person name="Lampietro C."/>
            <person name="Louis A."/>
            <person name="Herpin A."/>
            <person name="Echchiki A."/>
            <person name="Berthelot C."/>
            <person name="Parey E."/>
            <person name="Roest-Crollius H."/>
            <person name="Braasch I."/>
            <person name="Postlethwait J."/>
            <person name="Bobe J."/>
            <person name="Montfort J."/>
            <person name="Bouchez O."/>
            <person name="Begum T."/>
            <person name="Mejri S."/>
            <person name="Adams A."/>
            <person name="Chen W.-J."/>
            <person name="Guiguen Y."/>
        </authorList>
    </citation>
    <scope>NUCLEOTIDE SEQUENCE</scope>
    <source>
        <strain evidence="1">YG-15Mar2019-1</strain>
        <tissue evidence="1">Brain</tissue>
    </source>
</reference>
<evidence type="ECO:0000313" key="1">
    <source>
        <dbReference type="EMBL" id="KAG7477669.1"/>
    </source>
</evidence>
<evidence type="ECO:0000313" key="2">
    <source>
        <dbReference type="Proteomes" id="UP001046870"/>
    </source>
</evidence>
<name>A0A9D3T900_MEGAT</name>
<accession>A0A9D3T900</accession>
<dbReference type="AlphaFoldDB" id="A0A9D3T900"/>
<organism evidence="1 2">
    <name type="scientific">Megalops atlanticus</name>
    <name type="common">Tarpon</name>
    <name type="synonym">Clupea gigantea</name>
    <dbReference type="NCBI Taxonomy" id="7932"/>
    <lineage>
        <taxon>Eukaryota</taxon>
        <taxon>Metazoa</taxon>
        <taxon>Chordata</taxon>
        <taxon>Craniata</taxon>
        <taxon>Vertebrata</taxon>
        <taxon>Euteleostomi</taxon>
        <taxon>Actinopterygii</taxon>
        <taxon>Neopterygii</taxon>
        <taxon>Teleostei</taxon>
        <taxon>Elopiformes</taxon>
        <taxon>Megalopidae</taxon>
        <taxon>Megalops</taxon>
    </lineage>
</organism>
<protein>
    <submittedName>
        <fullName evidence="1">Uncharacterized protein</fullName>
    </submittedName>
</protein>
<gene>
    <name evidence="1" type="ORF">MATL_G00072080</name>
</gene>
<sequence length="87" mass="9847">MSIQQQHKRRTKTVTCACAVPRRGRGETSGEDKGRGNNRPICWRSSLCAILSTRLEHGDWVLWIGTGANQRGIGRRRNDQQQQTEVS</sequence>
<keyword evidence="2" id="KW-1185">Reference proteome</keyword>
<dbReference type="Proteomes" id="UP001046870">
    <property type="component" value="Chromosome 5"/>
</dbReference>
<proteinExistence type="predicted"/>
<dbReference type="EMBL" id="JAFDVH010000005">
    <property type="protein sequence ID" value="KAG7477669.1"/>
    <property type="molecule type" value="Genomic_DNA"/>
</dbReference>